<reference evidence="2 3" key="1">
    <citation type="submission" date="2016-03" db="EMBL/GenBank/DDBJ databases">
        <title>EvidentialGene: Evidence-directed Construction of Genes on Genomes.</title>
        <authorList>
            <person name="Gilbert D.G."/>
            <person name="Choi J.-H."/>
            <person name="Mockaitis K."/>
            <person name="Colbourne J."/>
            <person name="Pfrender M."/>
        </authorList>
    </citation>
    <scope>NUCLEOTIDE SEQUENCE [LARGE SCALE GENOMIC DNA]</scope>
    <source>
        <strain evidence="2 3">Xinb3</strain>
        <tissue evidence="2">Complete organism</tissue>
    </source>
</reference>
<dbReference type="Proteomes" id="UP000076858">
    <property type="component" value="Unassembled WGS sequence"/>
</dbReference>
<sequence>MHIIDSDSSEEDFPGNTHGDTNDMQSIPPYRNDSQMMTIYTPQPTPSPSPFVSRRTTVNNIREIIKRMLTRVVWLPKSS</sequence>
<keyword evidence="3" id="KW-1185">Reference proteome</keyword>
<evidence type="ECO:0000313" key="3">
    <source>
        <dbReference type="Proteomes" id="UP000076858"/>
    </source>
</evidence>
<dbReference type="EMBL" id="LRGB01022261">
    <property type="protein sequence ID" value="KZR97215.1"/>
    <property type="molecule type" value="Genomic_DNA"/>
</dbReference>
<gene>
    <name evidence="2" type="ORF">APZ42_008039</name>
</gene>
<dbReference type="AlphaFoldDB" id="A0A164EWW4"/>
<comment type="caution">
    <text evidence="2">The sequence shown here is derived from an EMBL/GenBank/DDBJ whole genome shotgun (WGS) entry which is preliminary data.</text>
</comment>
<accession>A0A164EWW4</accession>
<name>A0A164EWW4_9CRUS</name>
<evidence type="ECO:0000313" key="2">
    <source>
        <dbReference type="EMBL" id="KZR97215.1"/>
    </source>
</evidence>
<feature type="compositionally biased region" description="Polar residues" evidence="1">
    <location>
        <begin position="32"/>
        <end position="42"/>
    </location>
</feature>
<feature type="region of interest" description="Disordered" evidence="1">
    <location>
        <begin position="1"/>
        <end position="53"/>
    </location>
</feature>
<protein>
    <submittedName>
        <fullName evidence="2">Uncharacterized protein</fullName>
    </submittedName>
</protein>
<proteinExistence type="predicted"/>
<evidence type="ECO:0000256" key="1">
    <source>
        <dbReference type="SAM" id="MobiDB-lite"/>
    </source>
</evidence>
<organism evidence="2 3">
    <name type="scientific">Daphnia magna</name>
    <dbReference type="NCBI Taxonomy" id="35525"/>
    <lineage>
        <taxon>Eukaryota</taxon>
        <taxon>Metazoa</taxon>
        <taxon>Ecdysozoa</taxon>
        <taxon>Arthropoda</taxon>
        <taxon>Crustacea</taxon>
        <taxon>Branchiopoda</taxon>
        <taxon>Diplostraca</taxon>
        <taxon>Cladocera</taxon>
        <taxon>Anomopoda</taxon>
        <taxon>Daphniidae</taxon>
        <taxon>Daphnia</taxon>
    </lineage>
</organism>